<dbReference type="PANTHER" id="PTHR12975:SF6">
    <property type="entry name" value="TRAFFICKING PROTEIN PARTICLE COMPLEX SUBUNIT 8"/>
    <property type="match status" value="1"/>
</dbReference>
<dbReference type="Proteomes" id="UP000007819">
    <property type="component" value="Unassembled WGS sequence"/>
</dbReference>
<dbReference type="KEGG" id="api:100571434"/>
<accession>A0A8R2AFT8</accession>
<proteinExistence type="predicted"/>
<dbReference type="EnsemblMetazoa" id="XM_003249003.4">
    <property type="protein sequence ID" value="XP_003249051.1"/>
    <property type="gene ID" value="LOC100571434"/>
</dbReference>
<sequence>MYGEAAKMFIQMTNEDSDLRSALLLEQAAYAFLKSQKPPMLRKYAFHMVLAGHRYSKATQRKQSLSCYQQAYQVEFP</sequence>
<dbReference type="InterPro" id="IPR024420">
    <property type="entry name" value="TRAPP_III_complex_Trs85"/>
</dbReference>
<protein>
    <submittedName>
        <fullName evidence="1">Uncharacterized protein</fullName>
    </submittedName>
</protein>
<dbReference type="OrthoDB" id="203724at2759"/>
<organism evidence="1 2">
    <name type="scientific">Acyrthosiphon pisum</name>
    <name type="common">Pea aphid</name>
    <dbReference type="NCBI Taxonomy" id="7029"/>
    <lineage>
        <taxon>Eukaryota</taxon>
        <taxon>Metazoa</taxon>
        <taxon>Ecdysozoa</taxon>
        <taxon>Arthropoda</taxon>
        <taxon>Hexapoda</taxon>
        <taxon>Insecta</taxon>
        <taxon>Pterygota</taxon>
        <taxon>Neoptera</taxon>
        <taxon>Paraneoptera</taxon>
        <taxon>Hemiptera</taxon>
        <taxon>Sternorrhyncha</taxon>
        <taxon>Aphidomorpha</taxon>
        <taxon>Aphidoidea</taxon>
        <taxon>Aphididae</taxon>
        <taxon>Macrosiphini</taxon>
        <taxon>Acyrthosiphon</taxon>
    </lineage>
</organism>
<keyword evidence="2" id="KW-1185">Reference proteome</keyword>
<dbReference type="GO" id="GO:1990072">
    <property type="term" value="C:TRAPPIII protein complex"/>
    <property type="evidence" value="ECO:0007669"/>
    <property type="project" value="TreeGrafter"/>
</dbReference>
<name>A0A8R2AFT8_ACYPI</name>
<dbReference type="AlphaFoldDB" id="A0A8R2AFT8"/>
<dbReference type="PANTHER" id="PTHR12975">
    <property type="entry name" value="TRANSPORT PROTEIN TRAPP"/>
    <property type="match status" value="1"/>
</dbReference>
<reference evidence="2" key="1">
    <citation type="submission" date="2010-06" db="EMBL/GenBank/DDBJ databases">
        <authorList>
            <person name="Jiang H."/>
            <person name="Abraham K."/>
            <person name="Ali S."/>
            <person name="Alsbrooks S.L."/>
            <person name="Anim B.N."/>
            <person name="Anosike U.S."/>
            <person name="Attaway T."/>
            <person name="Bandaranaike D.P."/>
            <person name="Battles P.K."/>
            <person name="Bell S.N."/>
            <person name="Bell A.V."/>
            <person name="Beltran B."/>
            <person name="Bickham C."/>
            <person name="Bustamante Y."/>
            <person name="Caleb T."/>
            <person name="Canada A."/>
            <person name="Cardenas V."/>
            <person name="Carter K."/>
            <person name="Chacko J."/>
            <person name="Chandrabose M.N."/>
            <person name="Chavez D."/>
            <person name="Chavez A."/>
            <person name="Chen L."/>
            <person name="Chu H.-S."/>
            <person name="Claassen K.J."/>
            <person name="Cockrell R."/>
            <person name="Collins M."/>
            <person name="Cooper J.A."/>
            <person name="Cree A."/>
            <person name="Curry S.M."/>
            <person name="Da Y."/>
            <person name="Dao M.D."/>
            <person name="Das B."/>
            <person name="Davila M.-L."/>
            <person name="Davy-Carroll L."/>
            <person name="Denson S."/>
            <person name="Dinh H."/>
            <person name="Ebong V.E."/>
            <person name="Edwards J.R."/>
            <person name="Egan A."/>
            <person name="El-Daye J."/>
            <person name="Escobedo L."/>
            <person name="Fernandez S."/>
            <person name="Fernando P.R."/>
            <person name="Flagg N."/>
            <person name="Forbes L.D."/>
            <person name="Fowler R.G."/>
            <person name="Fu Q."/>
            <person name="Gabisi R.A."/>
            <person name="Ganer J."/>
            <person name="Garbino Pronczuk A."/>
            <person name="Garcia R.M."/>
            <person name="Garner T."/>
            <person name="Garrett T.E."/>
            <person name="Gonzalez D.A."/>
            <person name="Hamid H."/>
            <person name="Hawkins E.S."/>
            <person name="Hirani K."/>
            <person name="Hogues M.E."/>
            <person name="Hollins B."/>
            <person name="Hsiao C.-H."/>
            <person name="Jabil R."/>
            <person name="James M.L."/>
            <person name="Jhangiani S.N."/>
            <person name="Johnson B."/>
            <person name="Johnson Q."/>
            <person name="Joshi V."/>
            <person name="Kalu J.B."/>
            <person name="Kam C."/>
            <person name="Kashfia A."/>
            <person name="Keebler J."/>
            <person name="Kisamo H."/>
            <person name="Kovar C.L."/>
            <person name="Lago L.A."/>
            <person name="Lai C.-Y."/>
            <person name="Laidlaw J."/>
            <person name="Lara F."/>
            <person name="Le T.-K."/>
            <person name="Lee S.L."/>
            <person name="Legall F.H."/>
            <person name="Lemon S.J."/>
            <person name="Lewis L.R."/>
            <person name="Li B."/>
            <person name="Liu Y."/>
            <person name="Liu Y.-S."/>
            <person name="Lopez J."/>
            <person name="Lozado R.J."/>
            <person name="Lu J."/>
            <person name="Madu R.C."/>
            <person name="Maheshwari M."/>
            <person name="Maheshwari R."/>
            <person name="Malloy K."/>
            <person name="Martinez E."/>
            <person name="Mathew T."/>
            <person name="Mercado I.C."/>
            <person name="Mercado C."/>
            <person name="Meyer B."/>
            <person name="Montgomery K."/>
            <person name="Morgan M.B."/>
            <person name="Munidasa M."/>
            <person name="Nazareth L.V."/>
            <person name="Nelson J."/>
            <person name="Ng B.M."/>
            <person name="Nguyen N.B."/>
            <person name="Nguyen P.Q."/>
            <person name="Nguyen T."/>
            <person name="Obregon M."/>
            <person name="Okwuonu G.O."/>
            <person name="Onwere C.G."/>
            <person name="Orozco G."/>
            <person name="Parra A."/>
            <person name="Patel S."/>
            <person name="Patil S."/>
            <person name="Perez A."/>
            <person name="Perez Y."/>
            <person name="Pham C."/>
            <person name="Primus E.L."/>
            <person name="Pu L.-L."/>
            <person name="Puazo M."/>
            <person name="Qin X."/>
            <person name="Quiroz J.B."/>
            <person name="Reese J."/>
            <person name="Richards S."/>
            <person name="Rives C.M."/>
            <person name="Robberts R."/>
            <person name="Ruiz S.J."/>
            <person name="Ruiz M.J."/>
            <person name="Santibanez J."/>
            <person name="Schneider B.W."/>
            <person name="Sisson I."/>
            <person name="Smith M."/>
            <person name="Sodergren E."/>
            <person name="Song X.-Z."/>
            <person name="Song B.B."/>
            <person name="Summersgill H."/>
            <person name="Thelus R."/>
            <person name="Thornton R.D."/>
            <person name="Trejos Z.Y."/>
            <person name="Usmani K."/>
            <person name="Vattathil S."/>
            <person name="Villasana D."/>
            <person name="Walker D.L."/>
            <person name="Wang S."/>
            <person name="Wang K."/>
            <person name="White C.S."/>
            <person name="Williams A.C."/>
            <person name="Williamson J."/>
            <person name="Wilson K."/>
            <person name="Woghiren I.O."/>
            <person name="Woodworth J.R."/>
            <person name="Worley K.C."/>
            <person name="Wright R.A."/>
            <person name="Wu W."/>
            <person name="Young L."/>
            <person name="Zhang L."/>
            <person name="Zhang J."/>
            <person name="Zhu Y."/>
            <person name="Muzny D.M."/>
            <person name="Weinstock G."/>
            <person name="Gibbs R.A."/>
        </authorList>
    </citation>
    <scope>NUCLEOTIDE SEQUENCE [LARGE SCALE GENOMIC DNA]</scope>
    <source>
        <strain evidence="2">LSR1</strain>
    </source>
</reference>
<dbReference type="GeneID" id="100571434"/>
<dbReference type="RefSeq" id="XP_003249051.1">
    <property type="nucleotide sequence ID" value="XM_003249003.4"/>
</dbReference>
<reference evidence="1" key="2">
    <citation type="submission" date="2022-06" db="UniProtKB">
        <authorList>
            <consortium name="EnsemblMetazoa"/>
        </authorList>
    </citation>
    <scope>IDENTIFICATION</scope>
</reference>
<evidence type="ECO:0000313" key="2">
    <source>
        <dbReference type="Proteomes" id="UP000007819"/>
    </source>
</evidence>
<evidence type="ECO:0000313" key="1">
    <source>
        <dbReference type="EnsemblMetazoa" id="XP_003249051.1"/>
    </source>
</evidence>